<organism evidence="2 3">
    <name type="scientific">Neoarthrinium moseri</name>
    <dbReference type="NCBI Taxonomy" id="1658444"/>
    <lineage>
        <taxon>Eukaryota</taxon>
        <taxon>Fungi</taxon>
        <taxon>Dikarya</taxon>
        <taxon>Ascomycota</taxon>
        <taxon>Pezizomycotina</taxon>
        <taxon>Sordariomycetes</taxon>
        <taxon>Xylariomycetidae</taxon>
        <taxon>Amphisphaeriales</taxon>
        <taxon>Apiosporaceae</taxon>
        <taxon>Neoarthrinium</taxon>
    </lineage>
</organism>
<evidence type="ECO:0000259" key="1">
    <source>
        <dbReference type="Pfam" id="PF06985"/>
    </source>
</evidence>
<feature type="domain" description="Heterokaryon incompatibility" evidence="1">
    <location>
        <begin position="88"/>
        <end position="238"/>
    </location>
</feature>
<keyword evidence="3" id="KW-1185">Reference proteome</keyword>
<dbReference type="PANTHER" id="PTHR33112">
    <property type="entry name" value="DOMAIN PROTEIN, PUTATIVE-RELATED"/>
    <property type="match status" value="1"/>
</dbReference>
<gene>
    <name evidence="2" type="ORF">JX265_002389</name>
</gene>
<dbReference type="PANTHER" id="PTHR33112:SF1">
    <property type="entry name" value="HETEROKARYON INCOMPATIBILITY DOMAIN-CONTAINING PROTEIN"/>
    <property type="match status" value="1"/>
</dbReference>
<evidence type="ECO:0000313" key="3">
    <source>
        <dbReference type="Proteomes" id="UP000829685"/>
    </source>
</evidence>
<protein>
    <recommendedName>
        <fullName evidence="1">Heterokaryon incompatibility domain-containing protein</fullName>
    </recommendedName>
</protein>
<dbReference type="AlphaFoldDB" id="A0A9P9WU90"/>
<dbReference type="Pfam" id="PF06985">
    <property type="entry name" value="HET"/>
    <property type="match status" value="1"/>
</dbReference>
<name>A0A9P9WU90_9PEZI</name>
<comment type="caution">
    <text evidence="2">The sequence shown here is derived from an EMBL/GenBank/DDBJ whole genome shotgun (WGS) entry which is preliminary data.</text>
</comment>
<dbReference type="InterPro" id="IPR010730">
    <property type="entry name" value="HET"/>
</dbReference>
<sequence>MADSISHGLCAWSLVLVKDIAKQNHPGIGRILDPDWVDVDMAKEWKHDCLKLHGKSCDNPMKIWHTRPAWLIDVRQRCLVPGQVPQNYVALSYTYGNHRAKHIDADMLASLQKPLALDAPEFAQIVPPIIHQAVYLTSIIGEQYLWVDALCIPHYNSEVTTEQLEMMGAIYATAIVTIIAADGDANSGLEGFRGVSTTRSLDQEVIPFGDEQLIVRNTGRVDMDQGLPYYDRGWTYQEYKMSPRRILFNNQEVHWECSCSVWHEELVHRAEVDKYVDPRLNIILAGFPDLGSLGHIIGSYNNCTLRHEEDALPGISGLLSVLSRSFLGGFLYGIPTMFFDRLLGWHPQWSHTNLHRRVASNRPAKDRLSPSGLPSWSWIGWQGLVACGQFEAVHMNPISSRTEETIPITDWYAGHSPQTPPPERRRIKPIWFENREIYKDVTKPLPRGWTRHDAPTTVIHDMPFLYPDGCEHYIFSHGAIPSKPNRNYTWYYPFPIKEIQESTLPSMPEQMEYLFCETTRTWLWGHQSGDYNIVNLLNSQKIVIGSLHLHNEESLVRFPRDTNKGEAGLLVELVAIYESRIYSRTWNEQKKRYTLPLSRHNEYVVLWIEWIDGVAYRKASGKVAADEWASLEQEKVSLILG</sequence>
<evidence type="ECO:0000313" key="2">
    <source>
        <dbReference type="EMBL" id="KAI1879435.1"/>
    </source>
</evidence>
<dbReference type="Proteomes" id="UP000829685">
    <property type="component" value="Unassembled WGS sequence"/>
</dbReference>
<proteinExistence type="predicted"/>
<accession>A0A9P9WU90</accession>
<dbReference type="EMBL" id="JAFIMR010000004">
    <property type="protein sequence ID" value="KAI1879435.1"/>
    <property type="molecule type" value="Genomic_DNA"/>
</dbReference>
<reference evidence="2" key="1">
    <citation type="submission" date="2021-03" db="EMBL/GenBank/DDBJ databases">
        <title>Revisited historic fungal species revealed as producer of novel bioactive compounds through whole genome sequencing and comparative genomics.</title>
        <authorList>
            <person name="Vignolle G.A."/>
            <person name="Hochenegger N."/>
            <person name="Mach R.L."/>
            <person name="Mach-Aigner A.R."/>
            <person name="Javad Rahimi M."/>
            <person name="Salim K.A."/>
            <person name="Chan C.M."/>
            <person name="Lim L.B.L."/>
            <person name="Cai F."/>
            <person name="Druzhinina I.S."/>
            <person name="U'Ren J.M."/>
            <person name="Derntl C."/>
        </authorList>
    </citation>
    <scope>NUCLEOTIDE SEQUENCE</scope>
    <source>
        <strain evidence="2">TUCIM 5799</strain>
    </source>
</reference>